<dbReference type="Gene3D" id="1.20.58.430">
    <property type="entry name" value="Type IV secretion system, VirB5-domain"/>
    <property type="match status" value="1"/>
</dbReference>
<reference evidence="3" key="1">
    <citation type="submission" date="2018-02" db="EMBL/GenBank/DDBJ databases">
        <authorList>
            <person name="Cohen D.B."/>
            <person name="Kent A.D."/>
        </authorList>
    </citation>
    <scope>NUCLEOTIDE SEQUENCE</scope>
    <source>
        <strain evidence="3">711</strain>
    </source>
</reference>
<feature type="chain" id="PRO_5015166276" evidence="2">
    <location>
        <begin position="25"/>
        <end position="237"/>
    </location>
</feature>
<dbReference type="InterPro" id="IPR023220">
    <property type="entry name" value="T4SS_VirB5-domain"/>
</dbReference>
<name>A0A2P9DXJ0_ECOLX</name>
<protein>
    <submittedName>
        <fullName evidence="3">Conjugal transfer protein TraC</fullName>
    </submittedName>
</protein>
<accession>A0A2P9DXJ0</accession>
<feature type="coiled-coil region" evidence="1">
    <location>
        <begin position="39"/>
        <end position="69"/>
    </location>
</feature>
<dbReference type="AlphaFoldDB" id="A0A2P9DXJ0"/>
<dbReference type="CDD" id="cd14262">
    <property type="entry name" value="VirB5_like"/>
    <property type="match status" value="1"/>
</dbReference>
<dbReference type="RefSeq" id="WP_000644929.1">
    <property type="nucleotide sequence ID" value="NZ_CP015078.1"/>
</dbReference>
<keyword evidence="2" id="KW-0732">Signal</keyword>
<gene>
    <name evidence="3" type="primary">traC</name>
    <name evidence="3" type="ORF">RCS25_P0031</name>
</gene>
<organism evidence="3">
    <name type="scientific">Escherichia coli</name>
    <dbReference type="NCBI Taxonomy" id="562"/>
    <lineage>
        <taxon>Bacteria</taxon>
        <taxon>Pseudomonadati</taxon>
        <taxon>Pseudomonadota</taxon>
        <taxon>Gammaproteobacteria</taxon>
        <taxon>Enterobacterales</taxon>
        <taxon>Enterobacteriaceae</taxon>
        <taxon>Escherichia</taxon>
    </lineage>
</organism>
<geneLocation type="plasmid" evidence="3">
    <name>RCS25_p</name>
</geneLocation>
<evidence type="ECO:0000256" key="2">
    <source>
        <dbReference type="SAM" id="SignalP"/>
    </source>
</evidence>
<evidence type="ECO:0000313" key="3">
    <source>
        <dbReference type="EMBL" id="SPD95862.1"/>
    </source>
</evidence>
<sequence>MKAKLIAIALAGLLGAGTIGTASAIEGTGVVVYDPTSLAKTLEEMANQLDQLKQQLATQKATYESLAKTTNIGDLLDTSTSSLANNLPDDWKKVYSDAMNSSSSVTGDVQSMVGDFNSEVDDMNPSDAIKALNKKLAEKGAYDRVIAEKAYNNQMQELSDMQALTEQISTTKDVKEVADLQARIQTAQGAIQGEQAKLKLMSMLQESQDKLYEAQRERAVGNFIYGSDGGHNPAPLK</sequence>
<dbReference type="SUPFAM" id="SSF101082">
    <property type="entry name" value="Typo IV secretion system protein TraC"/>
    <property type="match status" value="1"/>
</dbReference>
<evidence type="ECO:0000256" key="1">
    <source>
        <dbReference type="SAM" id="Coils"/>
    </source>
</evidence>
<proteinExistence type="predicted"/>
<keyword evidence="1" id="KW-0175">Coiled coil</keyword>
<keyword evidence="3" id="KW-0614">Plasmid</keyword>
<feature type="signal peptide" evidence="2">
    <location>
        <begin position="1"/>
        <end position="24"/>
    </location>
</feature>
<dbReference type="EMBL" id="LT985223">
    <property type="protein sequence ID" value="SPD95862.1"/>
    <property type="molecule type" value="Genomic_DNA"/>
</dbReference>
<dbReference type="Pfam" id="PF07996">
    <property type="entry name" value="T4SS"/>
    <property type="match status" value="1"/>
</dbReference>
<dbReference type="InterPro" id="IPR014158">
    <property type="entry name" value="T4SS_VirB5"/>
</dbReference>